<dbReference type="PANTHER" id="PTHR45907:SF16">
    <property type="entry name" value="SERPENTINE RECEPTOR, CLASS J"/>
    <property type="match status" value="1"/>
</dbReference>
<dbReference type="PANTHER" id="PTHR45907">
    <property type="entry name" value="SERPENTINE RECEPTOR, CLASS J"/>
    <property type="match status" value="1"/>
</dbReference>
<keyword evidence="1" id="KW-0472">Membrane</keyword>
<dbReference type="Pfam" id="PF10326">
    <property type="entry name" value="7TM_GPCR_Str"/>
    <property type="match status" value="1"/>
</dbReference>
<dbReference type="AlphaFoldDB" id="A0AAV5VSH8"/>
<accession>A0AAV5VSH8</accession>
<dbReference type="EMBL" id="BTSY01000003">
    <property type="protein sequence ID" value="GMT20709.1"/>
    <property type="molecule type" value="Genomic_DNA"/>
</dbReference>
<gene>
    <name evidence="2" type="ORF">PFISCL1PPCAC_12006</name>
</gene>
<dbReference type="Proteomes" id="UP001432322">
    <property type="component" value="Unassembled WGS sequence"/>
</dbReference>
<keyword evidence="3" id="KW-1185">Reference proteome</keyword>
<dbReference type="InterPro" id="IPR019428">
    <property type="entry name" value="7TM_GPCR_serpentine_rcpt_Str"/>
</dbReference>
<evidence type="ECO:0000256" key="1">
    <source>
        <dbReference type="SAM" id="Phobius"/>
    </source>
</evidence>
<feature type="transmembrane region" description="Helical" evidence="1">
    <location>
        <begin position="69"/>
        <end position="88"/>
    </location>
</feature>
<name>A0AAV5VSH8_9BILA</name>
<feature type="transmembrane region" description="Helical" evidence="1">
    <location>
        <begin position="21"/>
        <end position="42"/>
    </location>
</feature>
<evidence type="ECO:0008006" key="4">
    <source>
        <dbReference type="Google" id="ProtNLM"/>
    </source>
</evidence>
<evidence type="ECO:0000313" key="2">
    <source>
        <dbReference type="EMBL" id="GMT20709.1"/>
    </source>
</evidence>
<comment type="caution">
    <text evidence="2">The sequence shown here is derived from an EMBL/GenBank/DDBJ whole genome shotgun (WGS) entry which is preliminary data.</text>
</comment>
<feature type="transmembrane region" description="Helical" evidence="1">
    <location>
        <begin position="209"/>
        <end position="226"/>
    </location>
</feature>
<keyword evidence="1" id="KW-0812">Transmembrane</keyword>
<sequence length="268" mass="30247">ISLSLLLIYLIKKFSHKDLGTYKHLLSCFATVDIILIFVHIAEDPKAICWNQIYGVISLNFLHNKHATLIYGTCFSVPYALLNIHFLYRYWGVKEYVSDFTFAYHKYRNLFIVFVVTNSKLKCIARYTWCYLGLTDEVPGTIQARAKLAQLFNQTDIDGWLIYRMNDQFAPISIISLLVFDTVMVLSIGAAVTLASVTYHSIHKCSTKKGAFISIHLLIIIIFLLCRRWSHSSASTAPISTCSTSPSSTSPLLHLSIIPLLSTLSSPP</sequence>
<feature type="non-terminal residue" evidence="2">
    <location>
        <position position="1"/>
    </location>
</feature>
<feature type="transmembrane region" description="Helical" evidence="1">
    <location>
        <begin position="174"/>
        <end position="197"/>
    </location>
</feature>
<reference evidence="2" key="1">
    <citation type="submission" date="2023-10" db="EMBL/GenBank/DDBJ databases">
        <title>Genome assembly of Pristionchus species.</title>
        <authorList>
            <person name="Yoshida K."/>
            <person name="Sommer R.J."/>
        </authorList>
    </citation>
    <scope>NUCLEOTIDE SEQUENCE</scope>
    <source>
        <strain evidence="2">RS5133</strain>
    </source>
</reference>
<organism evidence="2 3">
    <name type="scientific">Pristionchus fissidentatus</name>
    <dbReference type="NCBI Taxonomy" id="1538716"/>
    <lineage>
        <taxon>Eukaryota</taxon>
        <taxon>Metazoa</taxon>
        <taxon>Ecdysozoa</taxon>
        <taxon>Nematoda</taxon>
        <taxon>Chromadorea</taxon>
        <taxon>Rhabditida</taxon>
        <taxon>Rhabditina</taxon>
        <taxon>Diplogasteromorpha</taxon>
        <taxon>Diplogasteroidea</taxon>
        <taxon>Neodiplogasteridae</taxon>
        <taxon>Pristionchus</taxon>
    </lineage>
</organism>
<protein>
    <recommendedName>
        <fullName evidence="4">G protein-coupled receptor</fullName>
    </recommendedName>
</protein>
<keyword evidence="1" id="KW-1133">Transmembrane helix</keyword>
<evidence type="ECO:0000313" key="3">
    <source>
        <dbReference type="Proteomes" id="UP001432322"/>
    </source>
</evidence>
<proteinExistence type="predicted"/>
<dbReference type="InterPro" id="IPR019423">
    <property type="entry name" value="7TM_GPCR_serpentine_rcpt_Srj"/>
</dbReference>